<dbReference type="HOGENOM" id="CLU_042324_0_1_1"/>
<dbReference type="InterPro" id="IPR008921">
    <property type="entry name" value="DNA_pol3_clamp-load_cplx_C"/>
</dbReference>
<dbReference type="SMR" id="A0A015J2B3"/>
<dbReference type="EMBL" id="JEMT01025830">
    <property type="protein sequence ID" value="EXX60910.1"/>
    <property type="molecule type" value="Genomic_DNA"/>
</dbReference>
<organism evidence="6 7">
    <name type="scientific">Rhizophagus irregularis (strain DAOM 197198w)</name>
    <name type="common">Glomus intraradices</name>
    <dbReference type="NCBI Taxonomy" id="1432141"/>
    <lineage>
        <taxon>Eukaryota</taxon>
        <taxon>Fungi</taxon>
        <taxon>Fungi incertae sedis</taxon>
        <taxon>Mucoromycota</taxon>
        <taxon>Glomeromycotina</taxon>
        <taxon>Glomeromycetes</taxon>
        <taxon>Glomerales</taxon>
        <taxon>Glomeraceae</taxon>
        <taxon>Rhizophagus</taxon>
    </lineage>
</organism>
<dbReference type="GO" id="GO:0005634">
    <property type="term" value="C:nucleus"/>
    <property type="evidence" value="ECO:0007669"/>
    <property type="project" value="TreeGrafter"/>
</dbReference>
<dbReference type="Pfam" id="PF08542">
    <property type="entry name" value="Rep_fac_C"/>
    <property type="match status" value="1"/>
</dbReference>
<protein>
    <submittedName>
        <fullName evidence="6">Replication factor C subunit 4</fullName>
    </submittedName>
</protein>
<dbReference type="GO" id="GO:0005663">
    <property type="term" value="C:DNA replication factor C complex"/>
    <property type="evidence" value="ECO:0007669"/>
    <property type="project" value="TreeGrafter"/>
</dbReference>
<dbReference type="InterPro" id="IPR013748">
    <property type="entry name" value="Rep_factorC_C"/>
</dbReference>
<dbReference type="FunFam" id="1.10.8.60:FF:000012">
    <property type="entry name" value="Replication factor C subunit 4"/>
    <property type="match status" value="1"/>
</dbReference>
<evidence type="ECO:0000313" key="7">
    <source>
        <dbReference type="Proteomes" id="UP000022910"/>
    </source>
</evidence>
<dbReference type="STRING" id="1432141.A0A015J2B3"/>
<dbReference type="InterPro" id="IPR003959">
    <property type="entry name" value="ATPase_AAA_core"/>
</dbReference>
<dbReference type="Gene3D" id="1.10.8.60">
    <property type="match status" value="1"/>
</dbReference>
<dbReference type="AlphaFoldDB" id="A0A015J2B3"/>
<dbReference type="InterPro" id="IPR050238">
    <property type="entry name" value="DNA_Rep/Repair_Clamp_Loader"/>
</dbReference>
<dbReference type="GO" id="GO:0005524">
    <property type="term" value="F:ATP binding"/>
    <property type="evidence" value="ECO:0007669"/>
    <property type="project" value="UniProtKB-KW"/>
</dbReference>
<dbReference type="SMART" id="SM00382">
    <property type="entry name" value="AAA"/>
    <property type="match status" value="1"/>
</dbReference>
<evidence type="ECO:0000256" key="3">
    <source>
        <dbReference type="ARBA" id="ARBA00022741"/>
    </source>
</evidence>
<evidence type="ECO:0000259" key="5">
    <source>
        <dbReference type="SMART" id="SM00382"/>
    </source>
</evidence>
<dbReference type="Pfam" id="PF00004">
    <property type="entry name" value="AAA"/>
    <property type="match status" value="1"/>
</dbReference>
<accession>A0A015J2B3</accession>
<dbReference type="InterPro" id="IPR003593">
    <property type="entry name" value="AAA+_ATPase"/>
</dbReference>
<dbReference type="InterPro" id="IPR047854">
    <property type="entry name" value="RFC_lid"/>
</dbReference>
<keyword evidence="2" id="KW-0235">DNA replication</keyword>
<dbReference type="OMA" id="SCNYSSQ"/>
<gene>
    <name evidence="6" type="ORF">RirG_175840</name>
</gene>
<evidence type="ECO:0000256" key="2">
    <source>
        <dbReference type="ARBA" id="ARBA00022705"/>
    </source>
</evidence>
<dbReference type="Gene3D" id="1.20.272.10">
    <property type="match status" value="1"/>
</dbReference>
<dbReference type="CDD" id="cd18140">
    <property type="entry name" value="HLD_clamp_RFC"/>
    <property type="match status" value="1"/>
</dbReference>
<proteinExistence type="inferred from homology"/>
<evidence type="ECO:0000256" key="4">
    <source>
        <dbReference type="ARBA" id="ARBA00022840"/>
    </source>
</evidence>
<evidence type="ECO:0000313" key="6">
    <source>
        <dbReference type="EMBL" id="EXX60910.1"/>
    </source>
</evidence>
<dbReference type="GO" id="GO:0016887">
    <property type="term" value="F:ATP hydrolysis activity"/>
    <property type="evidence" value="ECO:0007669"/>
    <property type="project" value="InterPro"/>
</dbReference>
<evidence type="ECO:0000256" key="1">
    <source>
        <dbReference type="ARBA" id="ARBA00005378"/>
    </source>
</evidence>
<keyword evidence="3" id="KW-0547">Nucleotide-binding</keyword>
<keyword evidence="7" id="KW-1185">Reference proteome</keyword>
<dbReference type="InterPro" id="IPR027417">
    <property type="entry name" value="P-loop_NTPase"/>
</dbReference>
<dbReference type="PANTHER" id="PTHR11669">
    <property type="entry name" value="REPLICATION FACTOR C / DNA POLYMERASE III GAMMA-TAU SUBUNIT"/>
    <property type="match status" value="1"/>
</dbReference>
<dbReference type="PANTHER" id="PTHR11669:SF5">
    <property type="entry name" value="REPLICATION FACTOR C SUBUNIT 2"/>
    <property type="match status" value="1"/>
</dbReference>
<dbReference type="CDD" id="cd00009">
    <property type="entry name" value="AAA"/>
    <property type="match status" value="1"/>
</dbReference>
<feature type="domain" description="AAA+ ATPase" evidence="5">
    <location>
        <begin position="46"/>
        <end position="174"/>
    </location>
</feature>
<dbReference type="Proteomes" id="UP000022910">
    <property type="component" value="Unassembled WGS sequence"/>
</dbReference>
<keyword evidence="4" id="KW-0067">ATP-binding</keyword>
<dbReference type="GO" id="GO:0003677">
    <property type="term" value="F:DNA binding"/>
    <property type="evidence" value="ECO:0007669"/>
    <property type="project" value="InterPro"/>
</dbReference>
<dbReference type="OrthoDB" id="4199794at2759"/>
<dbReference type="GO" id="GO:0031391">
    <property type="term" value="C:Elg1 RFC-like complex"/>
    <property type="evidence" value="ECO:0007669"/>
    <property type="project" value="UniProtKB-ARBA"/>
</dbReference>
<dbReference type="GO" id="GO:0003689">
    <property type="term" value="F:DNA clamp loader activity"/>
    <property type="evidence" value="ECO:0007669"/>
    <property type="project" value="TreeGrafter"/>
</dbReference>
<dbReference type="GO" id="GO:0006271">
    <property type="term" value="P:DNA strand elongation involved in DNA replication"/>
    <property type="evidence" value="ECO:0007669"/>
    <property type="project" value="UniProtKB-ARBA"/>
</dbReference>
<dbReference type="SUPFAM" id="SSF48019">
    <property type="entry name" value="post-AAA+ oligomerization domain-like"/>
    <property type="match status" value="1"/>
</dbReference>
<sequence length="339" mass="38016">MSTISRANVAITDLPWLQKYRPATFDDIVGNEHSINILKNVAKKGNIPNFLLSGPPGTGKTSSIVCLANELYGKELAKRAILELNASDERSVNVIRDKVKAFAQTKVTLPPGLQKFVILDEVDSMVDPAQKALRAIMEQYSDTTRFALACNNEDKIDEAIMSRITKLSFTNLSQEEVALRLLYIIKQENIKYTPEGLQAIIFTADGDMRQAINNLQSTYSGFGMIDEENVYKVCDVPDPKYIMEMLKRCIRYEVKNVFNAVVKLYGDGYSALDIVQTMMKLMKSASENEIEEDYYNDFLMEIAKTELVIKSGTDSELQVIGLVSSLCDIAKSISKRKND</sequence>
<dbReference type="SUPFAM" id="SSF52540">
    <property type="entry name" value="P-loop containing nucleoside triphosphate hydrolases"/>
    <property type="match status" value="1"/>
</dbReference>
<name>A0A015J2B3_RHIIW</name>
<dbReference type="GO" id="GO:0006281">
    <property type="term" value="P:DNA repair"/>
    <property type="evidence" value="ECO:0007669"/>
    <property type="project" value="TreeGrafter"/>
</dbReference>
<dbReference type="Gene3D" id="3.40.50.300">
    <property type="entry name" value="P-loop containing nucleotide triphosphate hydrolases"/>
    <property type="match status" value="1"/>
</dbReference>
<comment type="caution">
    <text evidence="6">The sequence shown here is derived from an EMBL/GenBank/DDBJ whole genome shotgun (WGS) entry which is preliminary data.</text>
</comment>
<comment type="similarity">
    <text evidence="1">Belongs to the activator 1 small subunits family.</text>
</comment>
<reference evidence="6 7" key="1">
    <citation type="submission" date="2014-02" db="EMBL/GenBank/DDBJ databases">
        <title>Single nucleus genome sequencing reveals high similarity among nuclei of an endomycorrhizal fungus.</title>
        <authorList>
            <person name="Lin K."/>
            <person name="Geurts R."/>
            <person name="Zhang Z."/>
            <person name="Limpens E."/>
            <person name="Saunders D.G."/>
            <person name="Mu D."/>
            <person name="Pang E."/>
            <person name="Cao H."/>
            <person name="Cha H."/>
            <person name="Lin T."/>
            <person name="Zhou Q."/>
            <person name="Shang Y."/>
            <person name="Li Y."/>
            <person name="Ivanov S."/>
            <person name="Sharma T."/>
            <person name="Velzen R.V."/>
            <person name="Ruijter N.D."/>
            <person name="Aanen D.K."/>
            <person name="Win J."/>
            <person name="Kamoun S."/>
            <person name="Bisseling T."/>
            <person name="Huang S."/>
        </authorList>
    </citation>
    <scope>NUCLEOTIDE SEQUENCE [LARGE SCALE GENOMIC DNA]</scope>
    <source>
        <strain evidence="7">DAOM197198w</strain>
    </source>
</reference>